<evidence type="ECO:0000313" key="1">
    <source>
        <dbReference type="EMBL" id="MCI37455.1"/>
    </source>
</evidence>
<proteinExistence type="predicted"/>
<dbReference type="EMBL" id="LXQA010244799">
    <property type="protein sequence ID" value="MCI37455.1"/>
    <property type="molecule type" value="Genomic_DNA"/>
</dbReference>
<keyword evidence="2" id="KW-1185">Reference proteome</keyword>
<organism evidence="1 2">
    <name type="scientific">Trifolium medium</name>
    <dbReference type="NCBI Taxonomy" id="97028"/>
    <lineage>
        <taxon>Eukaryota</taxon>
        <taxon>Viridiplantae</taxon>
        <taxon>Streptophyta</taxon>
        <taxon>Embryophyta</taxon>
        <taxon>Tracheophyta</taxon>
        <taxon>Spermatophyta</taxon>
        <taxon>Magnoliopsida</taxon>
        <taxon>eudicotyledons</taxon>
        <taxon>Gunneridae</taxon>
        <taxon>Pentapetalae</taxon>
        <taxon>rosids</taxon>
        <taxon>fabids</taxon>
        <taxon>Fabales</taxon>
        <taxon>Fabaceae</taxon>
        <taxon>Papilionoideae</taxon>
        <taxon>50 kb inversion clade</taxon>
        <taxon>NPAAA clade</taxon>
        <taxon>Hologalegina</taxon>
        <taxon>IRL clade</taxon>
        <taxon>Trifolieae</taxon>
        <taxon>Trifolium</taxon>
    </lineage>
</organism>
<comment type="caution">
    <text evidence="1">The sequence shown here is derived from an EMBL/GenBank/DDBJ whole genome shotgun (WGS) entry which is preliminary data.</text>
</comment>
<protein>
    <submittedName>
        <fullName evidence="1">Uncharacterized protein</fullName>
    </submittedName>
</protein>
<feature type="non-terminal residue" evidence="1">
    <location>
        <position position="15"/>
    </location>
</feature>
<reference evidence="1 2" key="1">
    <citation type="journal article" date="2018" name="Front. Plant Sci.">
        <title>Red Clover (Trifolium pratense) and Zigzag Clover (T. medium) - A Picture of Genomic Similarities and Differences.</title>
        <authorList>
            <person name="Dluhosova J."/>
            <person name="Istvanek J."/>
            <person name="Nedelnik J."/>
            <person name="Repkova J."/>
        </authorList>
    </citation>
    <scope>NUCLEOTIDE SEQUENCE [LARGE SCALE GENOMIC DNA]</scope>
    <source>
        <strain evidence="2">cv. 10/8</strain>
        <tissue evidence="1">Leaf</tissue>
    </source>
</reference>
<dbReference type="Proteomes" id="UP000265520">
    <property type="component" value="Unassembled WGS sequence"/>
</dbReference>
<accession>A0A392RPH4</accession>
<sequence length="15" mass="1664">MGRDEGKPYPSSQIV</sequence>
<name>A0A392RPH4_9FABA</name>
<evidence type="ECO:0000313" key="2">
    <source>
        <dbReference type="Proteomes" id="UP000265520"/>
    </source>
</evidence>